<dbReference type="Pfam" id="PF13279">
    <property type="entry name" value="4HBT_2"/>
    <property type="match status" value="1"/>
</dbReference>
<dbReference type="PROSITE" id="PS01328">
    <property type="entry name" value="4HBCOA_THIOESTERASE"/>
    <property type="match status" value="1"/>
</dbReference>
<dbReference type="STRING" id="1471761.B0W44_03820"/>
<dbReference type="PANTHER" id="PTHR31793">
    <property type="entry name" value="4-HYDROXYBENZOYL-COA THIOESTERASE FAMILY MEMBER"/>
    <property type="match status" value="1"/>
</dbReference>
<dbReference type="NCBIfam" id="TIGR00051">
    <property type="entry name" value="YbgC/FadM family acyl-CoA thioesterase"/>
    <property type="match status" value="1"/>
</dbReference>
<keyword evidence="2" id="KW-0378">Hydrolase</keyword>
<evidence type="ECO:0000256" key="2">
    <source>
        <dbReference type="ARBA" id="ARBA00022801"/>
    </source>
</evidence>
<dbReference type="KEGG" id="ntr:B0W44_03820"/>
<dbReference type="PANTHER" id="PTHR31793:SF27">
    <property type="entry name" value="NOVEL THIOESTERASE SUPERFAMILY DOMAIN AND SAPOSIN A-TYPE DOMAIN CONTAINING PROTEIN (0610012H03RIK)"/>
    <property type="match status" value="1"/>
</dbReference>
<dbReference type="OrthoDB" id="9800856at2"/>
<dbReference type="InterPro" id="IPR008272">
    <property type="entry name" value="HB-CoA_thioesterase_AS"/>
</dbReference>
<dbReference type="Gene3D" id="3.10.129.10">
    <property type="entry name" value="Hotdog Thioesterase"/>
    <property type="match status" value="1"/>
</dbReference>
<evidence type="ECO:0000256" key="1">
    <source>
        <dbReference type="ARBA" id="ARBA00005953"/>
    </source>
</evidence>
<comment type="similarity">
    <text evidence="1">Belongs to the 4-hydroxybenzoyl-CoA thioesterase family.</text>
</comment>
<keyword evidence="4" id="KW-1185">Reference proteome</keyword>
<evidence type="ECO:0000313" key="4">
    <source>
        <dbReference type="Proteomes" id="UP000188603"/>
    </source>
</evidence>
<name>A0A1U9K4Q2_9BACL</name>
<dbReference type="EMBL" id="CP019699">
    <property type="protein sequence ID" value="AQS55029.1"/>
    <property type="molecule type" value="Genomic_DNA"/>
</dbReference>
<evidence type="ECO:0000313" key="3">
    <source>
        <dbReference type="EMBL" id="AQS55029.1"/>
    </source>
</evidence>
<accession>A0A1U9K4Q2</accession>
<sequence length="146" mass="17028">MGVSRLADVFHTTVRVRYQETDQMGVVYHSNYFVWFEVGRTSLIRKLGVSYRDLEAKGIILPVIEANCTYQSPARYEDVVRIETTVAELTPAKIRFQYRAVRDTDGEVLANGYTLHMWVNREMKPVNLRRKWPDIYQLLQAPISTQ</sequence>
<dbReference type="SUPFAM" id="SSF54637">
    <property type="entry name" value="Thioesterase/thiol ester dehydrase-isomerase"/>
    <property type="match status" value="1"/>
</dbReference>
<reference evidence="3 4" key="1">
    <citation type="journal article" date="2015" name="Int. J. Syst. Evol. Microbiol.">
        <title>Novibacillus thermophilus gen. nov., sp. nov., a Gram-staining-negative and moderately thermophilic member of the family Thermoactinomycetaceae.</title>
        <authorList>
            <person name="Yang G."/>
            <person name="Chen J."/>
            <person name="Zhou S."/>
        </authorList>
    </citation>
    <scope>NUCLEOTIDE SEQUENCE [LARGE SCALE GENOMIC DNA]</scope>
    <source>
        <strain evidence="3 4">SG-1</strain>
    </source>
</reference>
<dbReference type="Proteomes" id="UP000188603">
    <property type="component" value="Chromosome"/>
</dbReference>
<organism evidence="3 4">
    <name type="scientific">Novibacillus thermophilus</name>
    <dbReference type="NCBI Taxonomy" id="1471761"/>
    <lineage>
        <taxon>Bacteria</taxon>
        <taxon>Bacillati</taxon>
        <taxon>Bacillota</taxon>
        <taxon>Bacilli</taxon>
        <taxon>Bacillales</taxon>
        <taxon>Thermoactinomycetaceae</taxon>
        <taxon>Novibacillus</taxon>
    </lineage>
</organism>
<dbReference type="InterPro" id="IPR006684">
    <property type="entry name" value="YbgC/YbaW"/>
</dbReference>
<dbReference type="InterPro" id="IPR029069">
    <property type="entry name" value="HotDog_dom_sf"/>
</dbReference>
<gene>
    <name evidence="3" type="ORF">B0W44_03820</name>
</gene>
<protein>
    <submittedName>
        <fullName evidence="3">Uncharacterized protein</fullName>
    </submittedName>
</protein>
<dbReference type="InterPro" id="IPR050563">
    <property type="entry name" value="4-hydroxybenzoyl-CoA_TE"/>
</dbReference>
<dbReference type="CDD" id="cd00586">
    <property type="entry name" value="4HBT"/>
    <property type="match status" value="1"/>
</dbReference>
<dbReference type="GO" id="GO:0047617">
    <property type="term" value="F:fatty acyl-CoA hydrolase activity"/>
    <property type="evidence" value="ECO:0007669"/>
    <property type="project" value="TreeGrafter"/>
</dbReference>
<dbReference type="AlphaFoldDB" id="A0A1U9K4Q2"/>
<proteinExistence type="inferred from homology"/>
<dbReference type="PIRSF" id="PIRSF003230">
    <property type="entry name" value="YbgC"/>
    <property type="match status" value="1"/>
</dbReference>